<proteinExistence type="predicted"/>
<name>J0IW25_HELPX</name>
<dbReference type="AlphaFoldDB" id="J0IW25"/>
<evidence type="ECO:0000313" key="1">
    <source>
        <dbReference type="EMBL" id="EJB29462.1"/>
    </source>
</evidence>
<reference evidence="1 2" key="1">
    <citation type="journal article" date="2013" name="Pathog. Dis.">
        <title>Genome sequences of 65 Helicobacter pylori strains isolated from asymptomatic individuals and patients with gastric cancer, peptic ulcer disease, or gastritis.</title>
        <authorList>
            <person name="Blanchard T.G."/>
            <person name="Czinn S.J."/>
            <person name="Correa P."/>
            <person name="Nakazawa T."/>
            <person name="Keelan M."/>
            <person name="Morningstar L."/>
            <person name="Santana-Cruz I."/>
            <person name="Maroo A."/>
            <person name="McCracken C."/>
            <person name="Shefchek K."/>
            <person name="Daugherty S."/>
            <person name="Song Y."/>
            <person name="Fraser C.M."/>
            <person name="Fricke W.F."/>
        </authorList>
    </citation>
    <scope>NUCLEOTIDE SEQUENCE [LARGE SCALE GENOMIC DNA]</scope>
    <source>
        <strain evidence="1 2">NQ4200</strain>
    </source>
</reference>
<comment type="caution">
    <text evidence="1">The sequence shown here is derived from an EMBL/GenBank/DDBJ whole genome shotgun (WGS) entry which is preliminary data.</text>
</comment>
<protein>
    <submittedName>
        <fullName evidence="1">Uncharacterized protein</fullName>
    </submittedName>
</protein>
<organism evidence="1 2">
    <name type="scientific">Helicobacter pylori NQ4200</name>
    <dbReference type="NCBI Taxonomy" id="992024"/>
    <lineage>
        <taxon>Bacteria</taxon>
        <taxon>Pseudomonadati</taxon>
        <taxon>Campylobacterota</taxon>
        <taxon>Epsilonproteobacteria</taxon>
        <taxon>Campylobacterales</taxon>
        <taxon>Helicobacteraceae</taxon>
        <taxon>Helicobacter</taxon>
    </lineage>
</organism>
<gene>
    <name evidence="1" type="ORF">HPNQ4200_0598</name>
</gene>
<sequence length="45" mass="5392">MFHLASYLKQFAAYIAYKESLLNTLSKKILIIRFFQIHIFTEILL</sequence>
<dbReference type="EMBL" id="AKNS01000005">
    <property type="protein sequence ID" value="EJB29462.1"/>
    <property type="molecule type" value="Genomic_DNA"/>
</dbReference>
<evidence type="ECO:0000313" key="2">
    <source>
        <dbReference type="Proteomes" id="UP000003358"/>
    </source>
</evidence>
<accession>J0IW25</accession>
<dbReference type="Proteomes" id="UP000003358">
    <property type="component" value="Unassembled WGS sequence"/>
</dbReference>